<keyword evidence="7 11" id="KW-0808">Transferase</keyword>
<evidence type="ECO:0000256" key="9">
    <source>
        <dbReference type="ARBA" id="ARBA00047340"/>
    </source>
</evidence>
<dbReference type="CDD" id="cd02439">
    <property type="entry name" value="DMB-PRT_CobT"/>
    <property type="match status" value="1"/>
</dbReference>
<evidence type="ECO:0000256" key="8">
    <source>
        <dbReference type="ARBA" id="ARBA00030686"/>
    </source>
</evidence>
<dbReference type="RefSeq" id="WP_399650673.1">
    <property type="nucleotide sequence ID" value="NZ_JBITYG010000005.1"/>
</dbReference>
<comment type="similarity">
    <text evidence="2">Belongs to the CobT family.</text>
</comment>
<comment type="caution">
    <text evidence="11">The sequence shown here is derived from an EMBL/GenBank/DDBJ whole genome shotgun (WGS) entry which is preliminary data.</text>
</comment>
<evidence type="ECO:0000313" key="11">
    <source>
        <dbReference type="EMBL" id="MFI9102693.1"/>
    </source>
</evidence>
<gene>
    <name evidence="11" type="ORF">ACIGXA_19450</name>
</gene>
<protein>
    <recommendedName>
        <fullName evidence="4">Nicotinate-nucleotide--dimethylbenzimidazole phosphoribosyltransferase</fullName>
        <ecNumber evidence="3">2.4.2.21</ecNumber>
    </recommendedName>
    <alternativeName>
        <fullName evidence="8">N(1)-alpha-phosphoribosyltransferase</fullName>
    </alternativeName>
</protein>
<evidence type="ECO:0000256" key="3">
    <source>
        <dbReference type="ARBA" id="ARBA00011991"/>
    </source>
</evidence>
<sequence length="411" mass="41700">MEVSRAADRSGHEAGEGVGDSADGGAGERAVGRAGAPPEERLGALTDAVGAFDRRTARLARLVAATGSRPAGSLGRLDEIGWQVAGILRTHRVRPLPVVVSVLAGDHGVAEHGVSAHRPESTARLFAEIVEGRAPVCALAARVGGRVAAADLGLRTDTGDHRYKIGNGTADITRADAMPFGQALDAIEAGARFAHEVFPTGSMAACGEIGVGNTTSAAALAARLLGADPRDLAGKGSGVGEETVRLKARLVEQALERTSGLDGDPDHSGDPVRQLAALGGYELCGNVGLILAAAARGCLVVLDGCMTAVSALIACRLCPQVREYLVASHVSTEPAHRMLLDEMGLKPVLDLEMRLGMGSGAALAAGPVNALLAVTELAAASAPSPAASPTSAEQDGNSTVRSPDPSGSERI</sequence>
<evidence type="ECO:0000256" key="6">
    <source>
        <dbReference type="ARBA" id="ARBA00022676"/>
    </source>
</evidence>
<dbReference type="InterPro" id="IPR003200">
    <property type="entry name" value="Nict_dMeBzImd_PRibTrfase"/>
</dbReference>
<evidence type="ECO:0000256" key="5">
    <source>
        <dbReference type="ARBA" id="ARBA00022573"/>
    </source>
</evidence>
<dbReference type="Pfam" id="PF02277">
    <property type="entry name" value="DBI_PRT"/>
    <property type="match status" value="1"/>
</dbReference>
<feature type="compositionally biased region" description="Basic and acidic residues" evidence="10">
    <location>
        <begin position="1"/>
        <end position="15"/>
    </location>
</feature>
<evidence type="ECO:0000256" key="7">
    <source>
        <dbReference type="ARBA" id="ARBA00022679"/>
    </source>
</evidence>
<evidence type="ECO:0000256" key="1">
    <source>
        <dbReference type="ARBA" id="ARBA00005049"/>
    </source>
</evidence>
<proteinExistence type="inferred from homology"/>
<evidence type="ECO:0000313" key="12">
    <source>
        <dbReference type="Proteomes" id="UP001614394"/>
    </source>
</evidence>
<dbReference type="EMBL" id="JBITYG010000005">
    <property type="protein sequence ID" value="MFI9102693.1"/>
    <property type="molecule type" value="Genomic_DNA"/>
</dbReference>
<evidence type="ECO:0000256" key="10">
    <source>
        <dbReference type="SAM" id="MobiDB-lite"/>
    </source>
</evidence>
<feature type="region of interest" description="Disordered" evidence="10">
    <location>
        <begin position="1"/>
        <end position="42"/>
    </location>
</feature>
<dbReference type="GO" id="GO:0008939">
    <property type="term" value="F:nicotinate-nucleotide-dimethylbenzimidazole phosphoribosyltransferase activity"/>
    <property type="evidence" value="ECO:0007669"/>
    <property type="project" value="UniProtKB-EC"/>
</dbReference>
<dbReference type="InterPro" id="IPR023195">
    <property type="entry name" value="Nict_dMeBzImd_PRibTrfase_N"/>
</dbReference>
<comment type="catalytic activity">
    <reaction evidence="9">
        <text>5,6-dimethylbenzimidazole + nicotinate beta-D-ribonucleotide = alpha-ribazole 5'-phosphate + nicotinate + H(+)</text>
        <dbReference type="Rhea" id="RHEA:11196"/>
        <dbReference type="ChEBI" id="CHEBI:15378"/>
        <dbReference type="ChEBI" id="CHEBI:15890"/>
        <dbReference type="ChEBI" id="CHEBI:32544"/>
        <dbReference type="ChEBI" id="CHEBI:57502"/>
        <dbReference type="ChEBI" id="CHEBI:57918"/>
        <dbReference type="EC" id="2.4.2.21"/>
    </reaction>
</comment>
<dbReference type="PANTHER" id="PTHR43463:SF1">
    <property type="entry name" value="NICOTINATE-NUCLEOTIDE--DIMETHYLBENZIMIDAZOLE PHOSPHORIBOSYLTRANSFERASE"/>
    <property type="match status" value="1"/>
</dbReference>
<feature type="compositionally biased region" description="Gly residues" evidence="10">
    <location>
        <begin position="16"/>
        <end position="27"/>
    </location>
</feature>
<keyword evidence="6 11" id="KW-0328">Glycosyltransferase</keyword>
<feature type="compositionally biased region" description="Low complexity" evidence="10">
    <location>
        <begin position="383"/>
        <end position="392"/>
    </location>
</feature>
<name>A0ABW8C9A4_9ACTN</name>
<dbReference type="PANTHER" id="PTHR43463">
    <property type="entry name" value="NICOTINATE-NUCLEOTIDE--DIMETHYLBENZIMIDAZOLE PHOSPHORIBOSYLTRANSFERASE"/>
    <property type="match status" value="1"/>
</dbReference>
<dbReference type="Gene3D" id="1.10.1610.10">
    <property type="match status" value="1"/>
</dbReference>
<dbReference type="InterPro" id="IPR036087">
    <property type="entry name" value="Nict_dMeBzImd_PRibTrfase_sf"/>
</dbReference>
<reference evidence="11 12" key="1">
    <citation type="submission" date="2024-10" db="EMBL/GenBank/DDBJ databases">
        <title>The Natural Products Discovery Center: Release of the First 8490 Sequenced Strains for Exploring Actinobacteria Biosynthetic Diversity.</title>
        <authorList>
            <person name="Kalkreuter E."/>
            <person name="Kautsar S.A."/>
            <person name="Yang D."/>
            <person name="Bader C.D."/>
            <person name="Teijaro C.N."/>
            <person name="Fluegel L."/>
            <person name="Davis C.M."/>
            <person name="Simpson J.R."/>
            <person name="Lauterbach L."/>
            <person name="Steele A.D."/>
            <person name="Gui C."/>
            <person name="Meng S."/>
            <person name="Li G."/>
            <person name="Viehrig K."/>
            <person name="Ye F."/>
            <person name="Su P."/>
            <person name="Kiefer A.F."/>
            <person name="Nichols A."/>
            <person name="Cepeda A.J."/>
            <person name="Yan W."/>
            <person name="Fan B."/>
            <person name="Jiang Y."/>
            <person name="Adhikari A."/>
            <person name="Zheng C.-J."/>
            <person name="Schuster L."/>
            <person name="Cowan T.M."/>
            <person name="Smanski M.J."/>
            <person name="Chevrette M.G."/>
            <person name="De Carvalho L.P.S."/>
            <person name="Shen B."/>
        </authorList>
    </citation>
    <scope>NUCLEOTIDE SEQUENCE [LARGE SCALE GENOMIC DNA]</scope>
    <source>
        <strain evidence="11 12">NPDC053399</strain>
    </source>
</reference>
<evidence type="ECO:0000256" key="4">
    <source>
        <dbReference type="ARBA" id="ARBA00015486"/>
    </source>
</evidence>
<feature type="region of interest" description="Disordered" evidence="10">
    <location>
        <begin position="383"/>
        <end position="411"/>
    </location>
</feature>
<dbReference type="SUPFAM" id="SSF52733">
    <property type="entry name" value="Nicotinate mononucleotide:5,6-dimethylbenzimidazole phosphoribosyltransferase (CobT)"/>
    <property type="match status" value="1"/>
</dbReference>
<organism evidence="11 12">
    <name type="scientific">Streptomyces fildesensis</name>
    <dbReference type="NCBI Taxonomy" id="375757"/>
    <lineage>
        <taxon>Bacteria</taxon>
        <taxon>Bacillati</taxon>
        <taxon>Actinomycetota</taxon>
        <taxon>Actinomycetes</taxon>
        <taxon>Kitasatosporales</taxon>
        <taxon>Streptomycetaceae</taxon>
        <taxon>Streptomyces</taxon>
    </lineage>
</organism>
<accession>A0ABW8C9A4</accession>
<keyword evidence="5" id="KW-0169">Cobalamin biosynthesis</keyword>
<dbReference type="Gene3D" id="3.40.50.10210">
    <property type="match status" value="1"/>
</dbReference>
<evidence type="ECO:0000256" key="2">
    <source>
        <dbReference type="ARBA" id="ARBA00007110"/>
    </source>
</evidence>
<comment type="pathway">
    <text evidence="1">Nucleoside biosynthesis; alpha-ribazole biosynthesis; alpha-ribazole from 5,6-dimethylbenzimidazole: step 1/2.</text>
</comment>
<keyword evidence="12" id="KW-1185">Reference proteome</keyword>
<dbReference type="EC" id="2.4.2.21" evidence="3"/>
<dbReference type="Proteomes" id="UP001614394">
    <property type="component" value="Unassembled WGS sequence"/>
</dbReference>